<dbReference type="SUPFAM" id="SSF46785">
    <property type="entry name" value="Winged helix' DNA-binding domain"/>
    <property type="match status" value="1"/>
</dbReference>
<dbReference type="SMART" id="SM00529">
    <property type="entry name" value="HTH_DTXR"/>
    <property type="match status" value="1"/>
</dbReference>
<dbReference type="PANTHER" id="PTHR33238">
    <property type="entry name" value="IRON (METAL) DEPENDENT REPRESSOR, DTXR FAMILY"/>
    <property type="match status" value="1"/>
</dbReference>
<dbReference type="GO" id="GO:0046983">
    <property type="term" value="F:protein dimerization activity"/>
    <property type="evidence" value="ECO:0007669"/>
    <property type="project" value="InterPro"/>
</dbReference>
<dbReference type="InterPro" id="IPR036388">
    <property type="entry name" value="WH-like_DNA-bd_sf"/>
</dbReference>
<proteinExistence type="predicted"/>
<comment type="caution">
    <text evidence="1">The sequence shown here is derived from an EMBL/GenBank/DDBJ whole genome shotgun (WGS) entry which is preliminary data.</text>
</comment>
<dbReference type="PROSITE" id="PS50944">
    <property type="entry name" value="HTH_DTXR"/>
    <property type="match status" value="1"/>
</dbReference>
<dbReference type="EMBL" id="LGFG01000160">
    <property type="protein sequence ID" value="KUK22449.1"/>
    <property type="molecule type" value="Genomic_DNA"/>
</dbReference>
<evidence type="ECO:0000313" key="2">
    <source>
        <dbReference type="Proteomes" id="UP000058636"/>
    </source>
</evidence>
<sequence>MPRGRKKTLTPALEDYLAVIQEILQKQPAARVSTIARKMGVSLPSVTNAMKRLAELGYVEYEKYGYITLTEKGKRRARSLRGSQNRLRNFFFYVMGIPSPTAEKLSRHFSHFLDTKTRERFKRFYDIMVNFDESKVQELKEFLEESRRLVNVREIPEEARIMEEDEEEEAQP</sequence>
<dbReference type="Proteomes" id="UP000058636">
    <property type="component" value="Unassembled WGS sequence"/>
</dbReference>
<dbReference type="InterPro" id="IPR050536">
    <property type="entry name" value="DtxR_MntR_Metal-Reg"/>
</dbReference>
<dbReference type="PANTHER" id="PTHR33238:SF7">
    <property type="entry name" value="IRON-DEPENDENT TRANSCRIPTIONAL REGULATOR"/>
    <property type="match status" value="1"/>
</dbReference>
<dbReference type="InterPro" id="IPR036421">
    <property type="entry name" value="Fe_dep_repressor_sf"/>
</dbReference>
<evidence type="ECO:0000313" key="1">
    <source>
        <dbReference type="EMBL" id="KUK22449.1"/>
    </source>
</evidence>
<dbReference type="FunFam" id="1.10.10.10:FF:001236">
    <property type="entry name" value="Iron dependent repressor"/>
    <property type="match status" value="1"/>
</dbReference>
<reference evidence="1 2" key="1">
    <citation type="journal article" date="2015" name="MBio">
        <title>Genome-Resolved Metagenomic Analysis Reveals Roles for Candidate Phyla and Other Microbial Community Members in Biogeochemical Transformations in Oil Reservoirs.</title>
        <authorList>
            <person name="Hu P."/>
            <person name="Tom L."/>
            <person name="Singh A."/>
            <person name="Thomas B.C."/>
            <person name="Baker B.J."/>
            <person name="Piceno Y.M."/>
            <person name="Andersen G.L."/>
            <person name="Banfield J.F."/>
        </authorList>
    </citation>
    <scope>NUCLEOTIDE SEQUENCE [LARGE SCALE GENOMIC DNA]</scope>
    <source>
        <strain evidence="1">46_26</strain>
    </source>
</reference>
<protein>
    <submittedName>
        <fullName evidence="1">Iron dependent repressor</fullName>
    </submittedName>
</protein>
<gene>
    <name evidence="1" type="ORF">XD57_1452</name>
</gene>
<dbReference type="GO" id="GO:0046914">
    <property type="term" value="F:transition metal ion binding"/>
    <property type="evidence" value="ECO:0007669"/>
    <property type="project" value="InterPro"/>
</dbReference>
<dbReference type="GO" id="GO:0003677">
    <property type="term" value="F:DNA binding"/>
    <property type="evidence" value="ECO:0007669"/>
    <property type="project" value="InterPro"/>
</dbReference>
<organism evidence="1 2">
    <name type="scientific">Thermotoga petrophila</name>
    <dbReference type="NCBI Taxonomy" id="93929"/>
    <lineage>
        <taxon>Bacteria</taxon>
        <taxon>Thermotogati</taxon>
        <taxon>Thermotogota</taxon>
        <taxon>Thermotogae</taxon>
        <taxon>Thermotogales</taxon>
        <taxon>Thermotogaceae</taxon>
        <taxon>Thermotoga</taxon>
    </lineage>
</organism>
<dbReference type="GO" id="GO:0003700">
    <property type="term" value="F:DNA-binding transcription factor activity"/>
    <property type="evidence" value="ECO:0007669"/>
    <property type="project" value="InterPro"/>
</dbReference>
<dbReference type="SUPFAM" id="SSF47979">
    <property type="entry name" value="Iron-dependent repressor protein, dimerization domain"/>
    <property type="match status" value="1"/>
</dbReference>
<dbReference type="PATRIC" id="fig|93930.3.peg.497"/>
<accession>A0A124FFT2</accession>
<dbReference type="SMR" id="A0A124FFT2"/>
<dbReference type="Pfam" id="PF01325">
    <property type="entry name" value="Fe_dep_repress"/>
    <property type="match status" value="1"/>
</dbReference>
<dbReference type="InterPro" id="IPR022687">
    <property type="entry name" value="HTH_DTXR"/>
</dbReference>
<dbReference type="AlphaFoldDB" id="A0A124FFT2"/>
<dbReference type="InterPro" id="IPR022689">
    <property type="entry name" value="Iron_dep_repressor"/>
</dbReference>
<dbReference type="Gene3D" id="1.10.10.10">
    <property type="entry name" value="Winged helix-like DNA-binding domain superfamily/Winged helix DNA-binding domain"/>
    <property type="match status" value="1"/>
</dbReference>
<name>A0A124FFT2_9THEM</name>
<dbReference type="InterPro" id="IPR036390">
    <property type="entry name" value="WH_DNA-bd_sf"/>
</dbReference>